<sequence length="191" mass="20952">MARMLGLPLARPIAAGRFSATATEGKYDVTMSSAQASSGAGPGKILLTPETMVCFPSMNQQIAASLISRKSRADKFFVSLQSSLKMAKVFRTHNAAGSSFTSISFDDRGEHLITTAEDETLQLFGARNGNILQKIRMLPRPLHSQIISHRSCLNKRRWLATLSHQTRLDISLYTIIHIFDISRDTSGGLSL</sequence>
<dbReference type="STRING" id="27349.A0A0L6UZV7"/>
<evidence type="ECO:0000313" key="2">
    <source>
        <dbReference type="Proteomes" id="UP000037035"/>
    </source>
</evidence>
<dbReference type="SUPFAM" id="SSF50978">
    <property type="entry name" value="WD40 repeat-like"/>
    <property type="match status" value="1"/>
</dbReference>
<dbReference type="VEuPathDB" id="FungiDB:VP01_3050g1"/>
<evidence type="ECO:0000313" key="1">
    <source>
        <dbReference type="EMBL" id="KNZ54073.1"/>
    </source>
</evidence>
<dbReference type="EMBL" id="LAVV01008003">
    <property type="protein sequence ID" value="KNZ54073.1"/>
    <property type="molecule type" value="Genomic_DNA"/>
</dbReference>
<proteinExistence type="predicted"/>
<name>A0A0L6UZV7_9BASI</name>
<reference evidence="1 2" key="1">
    <citation type="submission" date="2015-08" db="EMBL/GenBank/DDBJ databases">
        <title>Next Generation Sequencing and Analysis of the Genome of Puccinia sorghi L Schw, the Causal Agent of Maize Common Rust.</title>
        <authorList>
            <person name="Rochi L."/>
            <person name="Burguener G."/>
            <person name="Darino M."/>
            <person name="Turjanski A."/>
            <person name="Kreff E."/>
            <person name="Dieguez M.J."/>
            <person name="Sacco F."/>
        </authorList>
    </citation>
    <scope>NUCLEOTIDE SEQUENCE [LARGE SCALE GENOMIC DNA]</scope>
    <source>
        <strain evidence="1 2">RO10H11247</strain>
    </source>
</reference>
<organism evidence="1 2">
    <name type="scientific">Puccinia sorghi</name>
    <dbReference type="NCBI Taxonomy" id="27349"/>
    <lineage>
        <taxon>Eukaryota</taxon>
        <taxon>Fungi</taxon>
        <taxon>Dikarya</taxon>
        <taxon>Basidiomycota</taxon>
        <taxon>Pucciniomycotina</taxon>
        <taxon>Pucciniomycetes</taxon>
        <taxon>Pucciniales</taxon>
        <taxon>Pucciniaceae</taxon>
        <taxon>Puccinia</taxon>
    </lineage>
</organism>
<protein>
    <submittedName>
        <fullName evidence="1">Uncharacterized protein</fullName>
    </submittedName>
</protein>
<dbReference type="InterPro" id="IPR015943">
    <property type="entry name" value="WD40/YVTN_repeat-like_dom_sf"/>
</dbReference>
<dbReference type="Proteomes" id="UP000037035">
    <property type="component" value="Unassembled WGS sequence"/>
</dbReference>
<dbReference type="InterPro" id="IPR036322">
    <property type="entry name" value="WD40_repeat_dom_sf"/>
</dbReference>
<keyword evidence="2" id="KW-1185">Reference proteome</keyword>
<gene>
    <name evidence="1" type="ORF">VP01_3050g1</name>
</gene>
<dbReference type="OrthoDB" id="27537at2759"/>
<comment type="caution">
    <text evidence="1">The sequence shown here is derived from an EMBL/GenBank/DDBJ whole genome shotgun (WGS) entry which is preliminary data.</text>
</comment>
<dbReference type="Gene3D" id="2.130.10.10">
    <property type="entry name" value="YVTN repeat-like/Quinoprotein amine dehydrogenase"/>
    <property type="match status" value="1"/>
</dbReference>
<accession>A0A0L6UZV7</accession>
<dbReference type="AlphaFoldDB" id="A0A0L6UZV7"/>